<name>A0A4R2KHP0_9FIRM</name>
<dbReference type="AlphaFoldDB" id="A0A4R2KHP0"/>
<dbReference type="Gene3D" id="1.10.1060.10">
    <property type="entry name" value="Alpha-helical ferredoxin"/>
    <property type="match status" value="1"/>
</dbReference>
<dbReference type="PROSITE" id="PS51379">
    <property type="entry name" value="4FE4S_FER_2"/>
    <property type="match status" value="1"/>
</dbReference>
<dbReference type="GO" id="GO:0005886">
    <property type="term" value="C:plasma membrane"/>
    <property type="evidence" value="ECO:0007669"/>
    <property type="project" value="TreeGrafter"/>
</dbReference>
<evidence type="ECO:0000256" key="4">
    <source>
        <dbReference type="ARBA" id="ARBA00023004"/>
    </source>
</evidence>
<keyword evidence="8" id="KW-1185">Reference proteome</keyword>
<dbReference type="InterPro" id="IPR017900">
    <property type="entry name" value="4Fe4S_Fe_S_CS"/>
</dbReference>
<dbReference type="EMBL" id="SLWV01000028">
    <property type="protein sequence ID" value="TCO70016.1"/>
    <property type="molecule type" value="Genomic_DNA"/>
</dbReference>
<feature type="domain" description="4Fe-4S ferredoxin-type" evidence="6">
    <location>
        <begin position="17"/>
        <end position="50"/>
    </location>
</feature>
<dbReference type="PANTHER" id="PTHR43255:SF1">
    <property type="entry name" value="IRON-SULFUR-BINDING OXIDOREDUCTASE FADF-RELATED"/>
    <property type="match status" value="1"/>
</dbReference>
<proteinExistence type="predicted"/>
<dbReference type="GO" id="GO:0016491">
    <property type="term" value="F:oxidoreductase activity"/>
    <property type="evidence" value="ECO:0007669"/>
    <property type="project" value="UniProtKB-KW"/>
</dbReference>
<dbReference type="InterPro" id="IPR017896">
    <property type="entry name" value="4Fe4S_Fe-S-bd"/>
</dbReference>
<evidence type="ECO:0000313" key="8">
    <source>
        <dbReference type="Proteomes" id="UP000294919"/>
    </source>
</evidence>
<protein>
    <submittedName>
        <fullName evidence="7">Heterodisulfide reductase subunit C</fullName>
    </submittedName>
</protein>
<evidence type="ECO:0000256" key="5">
    <source>
        <dbReference type="ARBA" id="ARBA00023014"/>
    </source>
</evidence>
<dbReference type="PANTHER" id="PTHR43255">
    <property type="entry name" value="IRON-SULFUR-BINDING OXIDOREDUCTASE FADF-RELATED-RELATED"/>
    <property type="match status" value="1"/>
</dbReference>
<dbReference type="GO" id="GO:0051539">
    <property type="term" value="F:4 iron, 4 sulfur cluster binding"/>
    <property type="evidence" value="ECO:0007669"/>
    <property type="project" value="UniProtKB-KW"/>
</dbReference>
<sequence length="136" mass="15227">MTRVKVIPENKKNIIDKIIEMSGENIRDCMQCGKCSAGCPASDGMDLLPHQVIRLLQLGQIDRIVESKSIWNCASCFTCAQRCPRNIDIANIMEAIRLTIIRCVGNSRLKADDVPSKVDCKMPQQAIVSGFRKYNK</sequence>
<dbReference type="RefSeq" id="WP_132247237.1">
    <property type="nucleotide sequence ID" value="NZ_SLWV01000028.1"/>
</dbReference>
<dbReference type="Proteomes" id="UP000294919">
    <property type="component" value="Unassembled WGS sequence"/>
</dbReference>
<evidence type="ECO:0000259" key="6">
    <source>
        <dbReference type="PROSITE" id="PS51379"/>
    </source>
</evidence>
<evidence type="ECO:0000256" key="2">
    <source>
        <dbReference type="ARBA" id="ARBA00022723"/>
    </source>
</evidence>
<organism evidence="7 8">
    <name type="scientific">Marinisporobacter balticus</name>
    <dbReference type="NCBI Taxonomy" id="2018667"/>
    <lineage>
        <taxon>Bacteria</taxon>
        <taxon>Bacillati</taxon>
        <taxon>Bacillota</taxon>
        <taxon>Clostridia</taxon>
        <taxon>Peptostreptococcales</taxon>
        <taxon>Thermotaleaceae</taxon>
        <taxon>Marinisporobacter</taxon>
    </lineage>
</organism>
<dbReference type="GO" id="GO:0046872">
    <property type="term" value="F:metal ion binding"/>
    <property type="evidence" value="ECO:0007669"/>
    <property type="project" value="UniProtKB-KW"/>
</dbReference>
<dbReference type="InterPro" id="IPR009051">
    <property type="entry name" value="Helical_ferredxn"/>
</dbReference>
<dbReference type="SUPFAM" id="SSF46548">
    <property type="entry name" value="alpha-helical ferredoxin"/>
    <property type="match status" value="1"/>
</dbReference>
<gene>
    <name evidence="7" type="ORF">EV214_12811</name>
</gene>
<reference evidence="7 8" key="1">
    <citation type="submission" date="2019-03" db="EMBL/GenBank/DDBJ databases">
        <title>Genomic Encyclopedia of Type Strains, Phase IV (KMG-IV): sequencing the most valuable type-strain genomes for metagenomic binning, comparative biology and taxonomic classification.</title>
        <authorList>
            <person name="Goeker M."/>
        </authorList>
    </citation>
    <scope>NUCLEOTIDE SEQUENCE [LARGE SCALE GENOMIC DNA]</scope>
    <source>
        <strain evidence="7 8">DSM 102940</strain>
    </source>
</reference>
<evidence type="ECO:0000313" key="7">
    <source>
        <dbReference type="EMBL" id="TCO70016.1"/>
    </source>
</evidence>
<dbReference type="InterPro" id="IPR051460">
    <property type="entry name" value="HdrC_iron-sulfur_subunit"/>
</dbReference>
<accession>A0A4R2KHP0</accession>
<dbReference type="Pfam" id="PF13183">
    <property type="entry name" value="Fer4_8"/>
    <property type="match status" value="1"/>
</dbReference>
<dbReference type="OrthoDB" id="9794954at2"/>
<keyword evidence="1" id="KW-0004">4Fe-4S</keyword>
<keyword evidence="4" id="KW-0408">Iron</keyword>
<evidence type="ECO:0000256" key="1">
    <source>
        <dbReference type="ARBA" id="ARBA00022485"/>
    </source>
</evidence>
<keyword evidence="2" id="KW-0479">Metal-binding</keyword>
<keyword evidence="5" id="KW-0411">Iron-sulfur</keyword>
<evidence type="ECO:0000256" key="3">
    <source>
        <dbReference type="ARBA" id="ARBA00023002"/>
    </source>
</evidence>
<keyword evidence="3" id="KW-0560">Oxidoreductase</keyword>
<comment type="caution">
    <text evidence="7">The sequence shown here is derived from an EMBL/GenBank/DDBJ whole genome shotgun (WGS) entry which is preliminary data.</text>
</comment>
<dbReference type="PROSITE" id="PS00198">
    <property type="entry name" value="4FE4S_FER_1"/>
    <property type="match status" value="2"/>
</dbReference>